<dbReference type="InterPro" id="IPR000304">
    <property type="entry name" value="Pyrroline-COOH_reductase"/>
</dbReference>
<comment type="function">
    <text evidence="4">Catalyzes the reduction of 1-pyrroline-5-carboxylate (PCA) to L-proline.</text>
</comment>
<dbReference type="PIRSF" id="PIRSF000193">
    <property type="entry name" value="Pyrrol-5-carb_rd"/>
    <property type="match status" value="1"/>
</dbReference>
<feature type="binding site" evidence="5">
    <location>
        <position position="56"/>
    </location>
    <ligand>
        <name>NADPH</name>
        <dbReference type="ChEBI" id="CHEBI:57783"/>
    </ligand>
</feature>
<feature type="domain" description="Pyrroline-5-carboxylate reductase dimerisation" evidence="7">
    <location>
        <begin position="156"/>
        <end position="258"/>
    </location>
</feature>
<evidence type="ECO:0000313" key="9">
    <source>
        <dbReference type="Proteomes" id="UP000549882"/>
    </source>
</evidence>
<dbReference type="GO" id="GO:0005737">
    <property type="term" value="C:cytoplasm"/>
    <property type="evidence" value="ECO:0007669"/>
    <property type="project" value="UniProtKB-SubCell"/>
</dbReference>
<dbReference type="SUPFAM" id="SSF48179">
    <property type="entry name" value="6-phosphogluconate dehydrogenase C-terminal domain-like"/>
    <property type="match status" value="1"/>
</dbReference>
<dbReference type="RefSeq" id="WP_183938534.1">
    <property type="nucleotide sequence ID" value="NZ_JACHBI010000006.1"/>
</dbReference>
<dbReference type="InterPro" id="IPR008927">
    <property type="entry name" value="6-PGluconate_DH-like_C_sf"/>
</dbReference>
<dbReference type="EMBL" id="JACHBI010000006">
    <property type="protein sequence ID" value="MBB5574881.1"/>
    <property type="molecule type" value="Genomic_DNA"/>
</dbReference>
<keyword evidence="4" id="KW-0028">Amino-acid biosynthesis</keyword>
<proteinExistence type="inferred from homology"/>
<dbReference type="HAMAP" id="MF_01925">
    <property type="entry name" value="P5C_reductase"/>
    <property type="match status" value="1"/>
</dbReference>
<evidence type="ECO:0000313" key="8">
    <source>
        <dbReference type="EMBL" id="MBB5574881.1"/>
    </source>
</evidence>
<protein>
    <recommendedName>
        <fullName evidence="4">Pyrroline-5-carboxylate reductase</fullName>
        <shortName evidence="4">P5C reductase</shortName>
        <shortName evidence="4">P5CR</shortName>
        <ecNumber evidence="4">1.5.1.2</ecNumber>
    </recommendedName>
    <alternativeName>
        <fullName evidence="4">PCA reductase</fullName>
    </alternativeName>
</protein>
<name>A0A7W9D2H4_9HYPH</name>
<dbReference type="SUPFAM" id="SSF51735">
    <property type="entry name" value="NAD(P)-binding Rossmann-fold domains"/>
    <property type="match status" value="1"/>
</dbReference>
<evidence type="ECO:0000256" key="3">
    <source>
        <dbReference type="ARBA" id="ARBA00023002"/>
    </source>
</evidence>
<gene>
    <name evidence="4" type="primary">proC</name>
    <name evidence="8" type="ORF">GGD50_003510</name>
</gene>
<dbReference type="Gene3D" id="1.10.3730.10">
    <property type="entry name" value="ProC C-terminal domain-like"/>
    <property type="match status" value="1"/>
</dbReference>
<keyword evidence="3 4" id="KW-0560">Oxidoreductase</keyword>
<accession>A0A7W9D2H4</accession>
<evidence type="ECO:0000256" key="1">
    <source>
        <dbReference type="ARBA" id="ARBA00005525"/>
    </source>
</evidence>
<comment type="subcellular location">
    <subcellularLocation>
        <location evidence="4">Cytoplasm</location>
    </subcellularLocation>
</comment>
<dbReference type="EC" id="1.5.1.2" evidence="4"/>
<dbReference type="InterPro" id="IPR036291">
    <property type="entry name" value="NAD(P)-bd_dom_sf"/>
</dbReference>
<dbReference type="Gene3D" id="3.40.50.720">
    <property type="entry name" value="NAD(P)-binding Rossmann-like Domain"/>
    <property type="match status" value="1"/>
</dbReference>
<keyword evidence="4" id="KW-0641">Proline biosynthesis</keyword>
<reference evidence="8 9" key="1">
    <citation type="submission" date="2020-08" db="EMBL/GenBank/DDBJ databases">
        <title>Genomic Encyclopedia of Type Strains, Phase IV (KMG-V): Genome sequencing to study the core and pangenomes of soil and plant-associated prokaryotes.</title>
        <authorList>
            <person name="Whitman W."/>
        </authorList>
    </citation>
    <scope>NUCLEOTIDE SEQUENCE [LARGE SCALE GENOMIC DNA]</scope>
    <source>
        <strain evidence="8 9">SEMIA 4064</strain>
    </source>
</reference>
<dbReference type="Pfam" id="PF14748">
    <property type="entry name" value="P5CR_dimer"/>
    <property type="match status" value="1"/>
</dbReference>
<dbReference type="GO" id="GO:0004735">
    <property type="term" value="F:pyrroline-5-carboxylate reductase activity"/>
    <property type="evidence" value="ECO:0007669"/>
    <property type="project" value="UniProtKB-UniRule"/>
</dbReference>
<comment type="similarity">
    <text evidence="1 4">Belongs to the pyrroline-5-carboxylate reductase family.</text>
</comment>
<evidence type="ECO:0000256" key="4">
    <source>
        <dbReference type="HAMAP-Rule" id="MF_01925"/>
    </source>
</evidence>
<feature type="binding site" evidence="5">
    <location>
        <begin position="10"/>
        <end position="16"/>
    </location>
    <ligand>
        <name>NADP(+)</name>
        <dbReference type="ChEBI" id="CHEBI:58349"/>
    </ligand>
</feature>
<dbReference type="Pfam" id="PF03807">
    <property type="entry name" value="F420_oxidored"/>
    <property type="match status" value="1"/>
</dbReference>
<dbReference type="PANTHER" id="PTHR11645:SF0">
    <property type="entry name" value="PYRROLINE-5-CARBOXYLATE REDUCTASE 3"/>
    <property type="match status" value="1"/>
</dbReference>
<evidence type="ECO:0000256" key="5">
    <source>
        <dbReference type="PIRSR" id="PIRSR000193-1"/>
    </source>
</evidence>
<comment type="caution">
    <text evidence="8">The sequence shown here is derived from an EMBL/GenBank/DDBJ whole genome shotgun (WGS) entry which is preliminary data.</text>
</comment>
<comment type="catalytic activity">
    <reaction evidence="4">
        <text>L-proline + NAD(+) = (S)-1-pyrroline-5-carboxylate + NADH + 2 H(+)</text>
        <dbReference type="Rhea" id="RHEA:14105"/>
        <dbReference type="ChEBI" id="CHEBI:15378"/>
        <dbReference type="ChEBI" id="CHEBI:17388"/>
        <dbReference type="ChEBI" id="CHEBI:57540"/>
        <dbReference type="ChEBI" id="CHEBI:57945"/>
        <dbReference type="ChEBI" id="CHEBI:60039"/>
        <dbReference type="EC" id="1.5.1.2"/>
    </reaction>
</comment>
<dbReference type="AlphaFoldDB" id="A0A7W9D2H4"/>
<dbReference type="Proteomes" id="UP000549882">
    <property type="component" value="Unassembled WGS sequence"/>
</dbReference>
<dbReference type="GO" id="GO:0055129">
    <property type="term" value="P:L-proline biosynthetic process"/>
    <property type="evidence" value="ECO:0007669"/>
    <property type="project" value="UniProtKB-UniRule"/>
</dbReference>
<keyword evidence="9" id="KW-1185">Reference proteome</keyword>
<dbReference type="UniPathway" id="UPA00098">
    <property type="reaction ID" value="UER00361"/>
</dbReference>
<organism evidence="8 9">
    <name type="scientific">Rhizobium paranaense</name>
    <dbReference type="NCBI Taxonomy" id="1650438"/>
    <lineage>
        <taxon>Bacteria</taxon>
        <taxon>Pseudomonadati</taxon>
        <taxon>Pseudomonadota</taxon>
        <taxon>Alphaproteobacteria</taxon>
        <taxon>Hyphomicrobiales</taxon>
        <taxon>Rhizobiaceae</taxon>
        <taxon>Rhizobium/Agrobacterium group</taxon>
        <taxon>Rhizobium</taxon>
    </lineage>
</organism>
<dbReference type="InterPro" id="IPR029036">
    <property type="entry name" value="P5CR_dimer"/>
</dbReference>
<feature type="domain" description="Pyrroline-5-carboxylate reductase catalytic N-terminal" evidence="6">
    <location>
        <begin position="6"/>
        <end position="93"/>
    </location>
</feature>
<evidence type="ECO:0000256" key="2">
    <source>
        <dbReference type="ARBA" id="ARBA00022857"/>
    </source>
</evidence>
<sequence length="264" mass="27623">MSGSLRIGIIGGAGWLGSAIAASVLKAGIVSPADLSLSYRRGKPARFPGSFWTVDNQELADRSDVIILSVRPEDWPAISVDAGGKLVISVMAGIRIAAICTHHRTERAVRTLPNAAAEVSKSYTPWIASSAVDEDDRAIVRAIFDACGVQDEVASERDIDYLTGLTGSGPAFPALLAAAMMDDAVGHGLAADVARRAVLTLLTGTGCLLEQREDCPNDIVRTFLDYRGTTAAAIEEMRAAGFNTAVSKGLTAAFIKSVSMGDAS</sequence>
<comment type="catalytic activity">
    <reaction evidence="4">
        <text>L-proline + NADP(+) = (S)-1-pyrroline-5-carboxylate + NADPH + 2 H(+)</text>
        <dbReference type="Rhea" id="RHEA:14109"/>
        <dbReference type="ChEBI" id="CHEBI:15378"/>
        <dbReference type="ChEBI" id="CHEBI:17388"/>
        <dbReference type="ChEBI" id="CHEBI:57783"/>
        <dbReference type="ChEBI" id="CHEBI:58349"/>
        <dbReference type="ChEBI" id="CHEBI:60039"/>
        <dbReference type="EC" id="1.5.1.2"/>
    </reaction>
</comment>
<evidence type="ECO:0000259" key="7">
    <source>
        <dbReference type="Pfam" id="PF14748"/>
    </source>
</evidence>
<keyword evidence="2 4" id="KW-0521">NADP</keyword>
<keyword evidence="4" id="KW-0963">Cytoplasm</keyword>
<dbReference type="InterPro" id="IPR028939">
    <property type="entry name" value="P5C_Rdtase_cat_N"/>
</dbReference>
<comment type="pathway">
    <text evidence="4">Amino-acid biosynthesis; L-proline biosynthesis; L-proline from L-glutamate 5-semialdehyde: step 1/1.</text>
</comment>
<evidence type="ECO:0000259" key="6">
    <source>
        <dbReference type="Pfam" id="PF03807"/>
    </source>
</evidence>
<dbReference type="PANTHER" id="PTHR11645">
    <property type="entry name" value="PYRROLINE-5-CARBOXYLATE REDUCTASE"/>
    <property type="match status" value="1"/>
</dbReference>